<accession>A0A8T0FUJ7</accession>
<dbReference type="GO" id="GO:0005730">
    <property type="term" value="C:nucleolus"/>
    <property type="evidence" value="ECO:0007669"/>
    <property type="project" value="TreeGrafter"/>
</dbReference>
<evidence type="ECO:0000256" key="2">
    <source>
        <dbReference type="SAM" id="MobiDB-lite"/>
    </source>
</evidence>
<comment type="caution">
    <text evidence="5">The sequence shown here is derived from an EMBL/GenBank/DDBJ whole genome shotgun (WGS) entry which is preliminary data.</text>
</comment>
<organism evidence="5 6">
    <name type="scientific">Argiope bruennichi</name>
    <name type="common">Wasp spider</name>
    <name type="synonym">Aranea bruennichi</name>
    <dbReference type="NCBI Taxonomy" id="94029"/>
    <lineage>
        <taxon>Eukaryota</taxon>
        <taxon>Metazoa</taxon>
        <taxon>Ecdysozoa</taxon>
        <taxon>Arthropoda</taxon>
        <taxon>Chelicerata</taxon>
        <taxon>Arachnida</taxon>
        <taxon>Araneae</taxon>
        <taxon>Araneomorphae</taxon>
        <taxon>Entelegynae</taxon>
        <taxon>Araneoidea</taxon>
        <taxon>Araneidae</taxon>
        <taxon>Argiope</taxon>
    </lineage>
</organism>
<feature type="compositionally biased region" description="Acidic residues" evidence="2">
    <location>
        <begin position="274"/>
        <end position="289"/>
    </location>
</feature>
<dbReference type="Pfam" id="PF08164">
    <property type="entry name" value="TRAUB"/>
    <property type="match status" value="1"/>
</dbReference>
<evidence type="ECO:0000259" key="3">
    <source>
        <dbReference type="Pfam" id="PF08164"/>
    </source>
</evidence>
<dbReference type="AlphaFoldDB" id="A0A8T0FUJ7"/>
<feature type="domain" description="Apoptosis-antagonizing transcription factor C-terminal" evidence="3">
    <location>
        <begin position="422"/>
        <end position="502"/>
    </location>
</feature>
<comment type="similarity">
    <text evidence="1">Belongs to the AATF family.</text>
</comment>
<proteinExistence type="inferred from homology"/>
<gene>
    <name evidence="5" type="ORF">HNY73_002707</name>
</gene>
<dbReference type="InterPro" id="IPR012617">
    <property type="entry name" value="AATF_C"/>
</dbReference>
<evidence type="ECO:0000313" key="6">
    <source>
        <dbReference type="Proteomes" id="UP000807504"/>
    </source>
</evidence>
<sequence>MSSLGEKIAKLTNPTPELILDPEDAVNIDSAAKVYDNDSIQNDESEISDLRRKNAPLLEDVDPTYAGRKVSRRDLGHIFHEDGVGGTSVGDSDEESDDESFSKGSGDFSDDEIKDFKKLVASKSKESSEEEEENDDEVDDDDEEDGDDDDEESSDVDDETKESDEMTKQFSNIDVTTEIERAQAIKNQKEIWNRLLESRIKLQKLLQIINKLPQYSAYKKLKEKGGKELIESSKKAHQSIKHMMKSWLNLQTELINKNREITSSNNSMSSNKEDDSDEEIPSDTEDEMEISNQTNEVEKKGVKRKIKAEDYENVLNKRFKSMIPYRNSIIQKWDEKTRLATGKTQKSFTAFDNSALKQIEQNLQDKARLVRRTQLKRSLYRVLGKPEPELNNSESLEETSISKQDLLLKDYDPEIFDDDDFYRQILKDVIESKSFGVNAAAIRKQMDIQKMRNKMKRKVDTKASKGRKLRYDVYPKLVNFLAQVQNNEMPDEARESFLKCIFAGMNSS</sequence>
<feature type="domain" description="AATF leucine zipper-containing" evidence="4">
    <location>
        <begin position="178"/>
        <end position="336"/>
    </location>
</feature>
<evidence type="ECO:0000259" key="4">
    <source>
        <dbReference type="Pfam" id="PF13339"/>
    </source>
</evidence>
<dbReference type="InterPro" id="IPR025160">
    <property type="entry name" value="AATF"/>
</dbReference>
<dbReference type="GO" id="GO:0006357">
    <property type="term" value="P:regulation of transcription by RNA polymerase II"/>
    <property type="evidence" value="ECO:0007669"/>
    <property type="project" value="TreeGrafter"/>
</dbReference>
<evidence type="ECO:0000313" key="5">
    <source>
        <dbReference type="EMBL" id="KAF8794771.1"/>
    </source>
</evidence>
<dbReference type="EMBL" id="JABXBU010000002">
    <property type="protein sequence ID" value="KAF8794771.1"/>
    <property type="molecule type" value="Genomic_DNA"/>
</dbReference>
<keyword evidence="6" id="KW-1185">Reference proteome</keyword>
<feature type="region of interest" description="Disordered" evidence="2">
    <location>
        <begin position="259"/>
        <end position="303"/>
    </location>
</feature>
<feature type="compositionally biased region" description="Polar residues" evidence="2">
    <location>
        <begin position="259"/>
        <end position="270"/>
    </location>
</feature>
<reference evidence="5" key="2">
    <citation type="submission" date="2020-06" db="EMBL/GenBank/DDBJ databases">
        <authorList>
            <person name="Sheffer M."/>
        </authorList>
    </citation>
    <scope>NUCLEOTIDE SEQUENCE</scope>
</reference>
<protein>
    <submittedName>
        <fullName evidence="5">Protein AATF like protein</fullName>
    </submittedName>
</protein>
<dbReference type="Proteomes" id="UP000807504">
    <property type="component" value="Unassembled WGS sequence"/>
</dbReference>
<dbReference type="PANTHER" id="PTHR15565:SF0">
    <property type="entry name" value="PROTEIN AATF"/>
    <property type="match status" value="1"/>
</dbReference>
<name>A0A8T0FUJ7_ARGBR</name>
<feature type="region of interest" description="Disordered" evidence="2">
    <location>
        <begin position="54"/>
        <end position="170"/>
    </location>
</feature>
<dbReference type="InterPro" id="IPR039223">
    <property type="entry name" value="AATF/Bfr2"/>
</dbReference>
<dbReference type="Pfam" id="PF13339">
    <property type="entry name" value="AATF-Che1"/>
    <property type="match status" value="1"/>
</dbReference>
<evidence type="ECO:0000256" key="1">
    <source>
        <dbReference type="ARBA" id="ARBA00008966"/>
    </source>
</evidence>
<dbReference type="PANTHER" id="PTHR15565">
    <property type="entry name" value="AATF PROTEIN APOPTOSIS ANTAGONIZING TRANSCRIPTION FACTOR"/>
    <property type="match status" value="1"/>
</dbReference>
<feature type="compositionally biased region" description="Acidic residues" evidence="2">
    <location>
        <begin position="128"/>
        <end position="162"/>
    </location>
</feature>
<feature type="compositionally biased region" description="Basic and acidic residues" evidence="2">
    <location>
        <begin position="114"/>
        <end position="127"/>
    </location>
</feature>
<reference evidence="5" key="1">
    <citation type="journal article" date="2020" name="bioRxiv">
        <title>Chromosome-level reference genome of the European wasp spider Argiope bruennichi: a resource for studies on range expansion and evolutionary adaptation.</title>
        <authorList>
            <person name="Sheffer M.M."/>
            <person name="Hoppe A."/>
            <person name="Krehenwinkel H."/>
            <person name="Uhl G."/>
            <person name="Kuss A.W."/>
            <person name="Jensen L."/>
            <person name="Jensen C."/>
            <person name="Gillespie R.G."/>
            <person name="Hoff K.J."/>
            <person name="Prost S."/>
        </authorList>
    </citation>
    <scope>NUCLEOTIDE SEQUENCE</scope>
</reference>
<feature type="compositionally biased region" description="Basic and acidic residues" evidence="2">
    <location>
        <begin position="72"/>
        <end position="83"/>
    </location>
</feature>